<name>A0A1G9QMV0_9BACI</name>
<protein>
    <recommendedName>
        <fullName evidence="4">DUF2524 family protein</fullName>
    </recommendedName>
</protein>
<dbReference type="Pfam" id="PF10732">
    <property type="entry name" value="DUF2524"/>
    <property type="match status" value="1"/>
</dbReference>
<dbReference type="AlphaFoldDB" id="A0A1G9QMV0"/>
<dbReference type="EMBL" id="FNHF01000002">
    <property type="protein sequence ID" value="SDM12151.1"/>
    <property type="molecule type" value="Genomic_DNA"/>
</dbReference>
<evidence type="ECO:0000313" key="3">
    <source>
        <dbReference type="Proteomes" id="UP000182347"/>
    </source>
</evidence>
<accession>A0A1G9QMV0</accession>
<dbReference type="Proteomes" id="UP000182347">
    <property type="component" value="Unassembled WGS sequence"/>
</dbReference>
<sequence length="92" mass="10293">MATRQSIDDLIARTTACISEAEEQLDITNRNGYSVDADYSEAQAKLTQMEAEIAKLMDSSNAQQREQLHRLHLLASQCLNDMILDHNDLAGE</sequence>
<evidence type="ECO:0000256" key="1">
    <source>
        <dbReference type="SAM" id="Coils"/>
    </source>
</evidence>
<feature type="coiled-coil region" evidence="1">
    <location>
        <begin position="39"/>
        <end position="66"/>
    </location>
</feature>
<proteinExistence type="predicted"/>
<dbReference type="InterPro" id="IPR019668">
    <property type="entry name" value="Uncharacterised_YtzC"/>
</dbReference>
<organism evidence="2 3">
    <name type="scientific">Sediminibacillus halophilus</name>
    <dbReference type="NCBI Taxonomy" id="482461"/>
    <lineage>
        <taxon>Bacteria</taxon>
        <taxon>Bacillati</taxon>
        <taxon>Bacillota</taxon>
        <taxon>Bacilli</taxon>
        <taxon>Bacillales</taxon>
        <taxon>Bacillaceae</taxon>
        <taxon>Sediminibacillus</taxon>
    </lineage>
</organism>
<keyword evidence="1" id="KW-0175">Coiled coil</keyword>
<dbReference type="STRING" id="482461.SAMN05216244_1570"/>
<gene>
    <name evidence="2" type="ORF">SAMN05216244_1570</name>
</gene>
<dbReference type="RefSeq" id="WP_074598314.1">
    <property type="nucleotide sequence ID" value="NZ_FNHF01000002.1"/>
</dbReference>
<evidence type="ECO:0000313" key="2">
    <source>
        <dbReference type="EMBL" id="SDM12151.1"/>
    </source>
</evidence>
<keyword evidence="3" id="KW-1185">Reference proteome</keyword>
<evidence type="ECO:0008006" key="4">
    <source>
        <dbReference type="Google" id="ProtNLM"/>
    </source>
</evidence>
<dbReference type="OrthoDB" id="2970872at2"/>
<reference evidence="3" key="1">
    <citation type="submission" date="2016-10" db="EMBL/GenBank/DDBJ databases">
        <authorList>
            <person name="Varghese N."/>
            <person name="Submissions S."/>
        </authorList>
    </citation>
    <scope>NUCLEOTIDE SEQUENCE [LARGE SCALE GENOMIC DNA]</scope>
    <source>
        <strain evidence="3">CGMCC 1.6199</strain>
    </source>
</reference>